<evidence type="ECO:0000256" key="1">
    <source>
        <dbReference type="PROSITE-ProRule" id="PRU00047"/>
    </source>
</evidence>
<feature type="non-terminal residue" evidence="4">
    <location>
        <position position="291"/>
    </location>
</feature>
<evidence type="ECO:0000313" key="5">
    <source>
        <dbReference type="Proteomes" id="UP000007798"/>
    </source>
</evidence>
<feature type="region of interest" description="Disordered" evidence="2">
    <location>
        <begin position="71"/>
        <end position="102"/>
    </location>
</feature>
<organism evidence="4 5">
    <name type="scientific">Drosophila willistoni</name>
    <name type="common">Fruit fly</name>
    <dbReference type="NCBI Taxonomy" id="7260"/>
    <lineage>
        <taxon>Eukaryota</taxon>
        <taxon>Metazoa</taxon>
        <taxon>Ecdysozoa</taxon>
        <taxon>Arthropoda</taxon>
        <taxon>Hexapoda</taxon>
        <taxon>Insecta</taxon>
        <taxon>Pterygota</taxon>
        <taxon>Neoptera</taxon>
        <taxon>Endopterygota</taxon>
        <taxon>Diptera</taxon>
        <taxon>Brachycera</taxon>
        <taxon>Muscomorpha</taxon>
        <taxon>Ephydroidea</taxon>
        <taxon>Drosophilidae</taxon>
        <taxon>Drosophila</taxon>
        <taxon>Sophophora</taxon>
    </lineage>
</organism>
<dbReference type="OrthoDB" id="8003956at2759"/>
<dbReference type="Proteomes" id="UP000007798">
    <property type="component" value="Unassembled WGS sequence"/>
</dbReference>
<dbReference type="AlphaFoldDB" id="A0A0Q9WZ43"/>
<dbReference type="STRING" id="7260.A0A0Q9WZ43"/>
<protein>
    <recommendedName>
        <fullName evidence="3">CCHC-type domain-containing protein</fullName>
    </recommendedName>
</protein>
<keyword evidence="5" id="KW-1185">Reference proteome</keyword>
<evidence type="ECO:0000256" key="2">
    <source>
        <dbReference type="SAM" id="MobiDB-lite"/>
    </source>
</evidence>
<accession>A0A0Q9WZ43</accession>
<dbReference type="InterPro" id="IPR001878">
    <property type="entry name" value="Znf_CCHC"/>
</dbReference>
<dbReference type="PANTHER" id="PTHR47592">
    <property type="entry name" value="PBF68 PROTEIN"/>
    <property type="match status" value="1"/>
</dbReference>
<dbReference type="InterPro" id="IPR036875">
    <property type="entry name" value="Znf_CCHC_sf"/>
</dbReference>
<evidence type="ECO:0000313" key="4">
    <source>
        <dbReference type="EMBL" id="KRF97425.1"/>
    </source>
</evidence>
<keyword evidence="1" id="KW-0479">Metal-binding</keyword>
<dbReference type="EMBL" id="CH963119">
    <property type="protein sequence ID" value="KRF97425.1"/>
    <property type="molecule type" value="Genomic_DNA"/>
</dbReference>
<dbReference type="PANTHER" id="PTHR47592:SF27">
    <property type="entry name" value="OS08G0421700 PROTEIN"/>
    <property type="match status" value="1"/>
</dbReference>
<evidence type="ECO:0000259" key="3">
    <source>
        <dbReference type="PROSITE" id="PS50158"/>
    </source>
</evidence>
<dbReference type="InParanoid" id="A0A0Q9WZ43"/>
<keyword evidence="1" id="KW-0862">Zinc</keyword>
<keyword evidence="1" id="KW-0863">Zinc-finger</keyword>
<dbReference type="GO" id="GO:0008270">
    <property type="term" value="F:zinc ion binding"/>
    <property type="evidence" value="ECO:0007669"/>
    <property type="project" value="UniProtKB-KW"/>
</dbReference>
<dbReference type="Pfam" id="PF00098">
    <property type="entry name" value="zf-CCHC"/>
    <property type="match status" value="1"/>
</dbReference>
<dbReference type="SUPFAM" id="SSF57756">
    <property type="entry name" value="Retrovirus zinc finger-like domains"/>
    <property type="match status" value="1"/>
</dbReference>
<feature type="non-terminal residue" evidence="4">
    <location>
        <position position="1"/>
    </location>
</feature>
<dbReference type="PROSITE" id="PS50158">
    <property type="entry name" value="ZF_CCHC"/>
    <property type="match status" value="1"/>
</dbReference>
<proteinExistence type="predicted"/>
<feature type="domain" description="CCHC-type" evidence="3">
    <location>
        <begin position="51"/>
        <end position="65"/>
    </location>
</feature>
<dbReference type="GO" id="GO:0003676">
    <property type="term" value="F:nucleic acid binding"/>
    <property type="evidence" value="ECO:0007669"/>
    <property type="project" value="InterPro"/>
</dbReference>
<dbReference type="InterPro" id="IPR054722">
    <property type="entry name" value="PolX-like_BBD"/>
</dbReference>
<name>A0A0Q9WZ43_DROWI</name>
<sequence length="291" mass="32757">LTTTLENRSEDELTLEIVKNRIINEVQKRSESTSADSTVLKADGKTKSIVCHYCQKVGHMKRNCKLWLKEKDSSDRSQKQNRLAEGDRTDKQQPKARIAKSDEETFAFSAREDPAVNWIVDSGASSHMSTNEQYFVTLEEPRSDTPRFVTVADGKRALVKGIGSCKIKCYGKNDETKEILLSEVLFVPELDMNLVSVGSLVQKGAGVTFDENGCTIKRGERIAAVAPRRNGLYHLRLIERVNAVVEQCQLKDCIHEWHRKLGHRDIQAIHELERQELASGIGVKHCGVKLN</sequence>
<reference evidence="4 5" key="1">
    <citation type="journal article" date="2007" name="Nature">
        <title>Evolution of genes and genomes on the Drosophila phylogeny.</title>
        <authorList>
            <consortium name="Drosophila 12 Genomes Consortium"/>
            <person name="Clark A.G."/>
            <person name="Eisen M.B."/>
            <person name="Smith D.R."/>
            <person name="Bergman C.M."/>
            <person name="Oliver B."/>
            <person name="Markow T.A."/>
            <person name="Kaufman T.C."/>
            <person name="Kellis M."/>
            <person name="Gelbart W."/>
            <person name="Iyer V.N."/>
            <person name="Pollard D.A."/>
            <person name="Sackton T.B."/>
            <person name="Larracuente A.M."/>
            <person name="Singh N.D."/>
            <person name="Abad J.P."/>
            <person name="Abt D.N."/>
            <person name="Adryan B."/>
            <person name="Aguade M."/>
            <person name="Akashi H."/>
            <person name="Anderson W.W."/>
            <person name="Aquadro C.F."/>
            <person name="Ardell D.H."/>
            <person name="Arguello R."/>
            <person name="Artieri C.G."/>
            <person name="Barbash D.A."/>
            <person name="Barker D."/>
            <person name="Barsanti P."/>
            <person name="Batterham P."/>
            <person name="Batzoglou S."/>
            <person name="Begun D."/>
            <person name="Bhutkar A."/>
            <person name="Blanco E."/>
            <person name="Bosak S.A."/>
            <person name="Bradley R.K."/>
            <person name="Brand A.D."/>
            <person name="Brent M.R."/>
            <person name="Brooks A.N."/>
            <person name="Brown R.H."/>
            <person name="Butlin R.K."/>
            <person name="Caggese C."/>
            <person name="Calvi B.R."/>
            <person name="Bernardo de Carvalho A."/>
            <person name="Caspi A."/>
            <person name="Castrezana S."/>
            <person name="Celniker S.E."/>
            <person name="Chang J.L."/>
            <person name="Chapple C."/>
            <person name="Chatterji S."/>
            <person name="Chinwalla A."/>
            <person name="Civetta A."/>
            <person name="Clifton S.W."/>
            <person name="Comeron J.M."/>
            <person name="Costello J.C."/>
            <person name="Coyne J.A."/>
            <person name="Daub J."/>
            <person name="David R.G."/>
            <person name="Delcher A.L."/>
            <person name="Delehaunty K."/>
            <person name="Do C.B."/>
            <person name="Ebling H."/>
            <person name="Edwards K."/>
            <person name="Eickbush T."/>
            <person name="Evans J.D."/>
            <person name="Filipski A."/>
            <person name="Findeiss S."/>
            <person name="Freyhult E."/>
            <person name="Fulton L."/>
            <person name="Fulton R."/>
            <person name="Garcia A.C."/>
            <person name="Gardiner A."/>
            <person name="Garfield D.A."/>
            <person name="Garvin B.E."/>
            <person name="Gibson G."/>
            <person name="Gilbert D."/>
            <person name="Gnerre S."/>
            <person name="Godfrey J."/>
            <person name="Good R."/>
            <person name="Gotea V."/>
            <person name="Gravely B."/>
            <person name="Greenberg A.J."/>
            <person name="Griffiths-Jones S."/>
            <person name="Gross S."/>
            <person name="Guigo R."/>
            <person name="Gustafson E.A."/>
            <person name="Haerty W."/>
            <person name="Hahn M.W."/>
            <person name="Halligan D.L."/>
            <person name="Halpern A.L."/>
            <person name="Halter G.M."/>
            <person name="Han M.V."/>
            <person name="Heger A."/>
            <person name="Hillier L."/>
            <person name="Hinrichs A.S."/>
            <person name="Holmes I."/>
            <person name="Hoskins R.A."/>
            <person name="Hubisz M.J."/>
            <person name="Hultmark D."/>
            <person name="Huntley M.A."/>
            <person name="Jaffe D.B."/>
            <person name="Jagadeeshan S."/>
            <person name="Jeck W.R."/>
            <person name="Johnson J."/>
            <person name="Jones C.D."/>
            <person name="Jordan W.C."/>
            <person name="Karpen G.H."/>
            <person name="Kataoka E."/>
            <person name="Keightley P.D."/>
            <person name="Kheradpour P."/>
            <person name="Kirkness E.F."/>
            <person name="Koerich L.B."/>
            <person name="Kristiansen K."/>
            <person name="Kudrna D."/>
            <person name="Kulathinal R.J."/>
            <person name="Kumar S."/>
            <person name="Kwok R."/>
            <person name="Lander E."/>
            <person name="Langley C.H."/>
            <person name="Lapoint R."/>
            <person name="Lazzaro B.P."/>
            <person name="Lee S.J."/>
            <person name="Levesque L."/>
            <person name="Li R."/>
            <person name="Lin C.F."/>
            <person name="Lin M.F."/>
            <person name="Lindblad-Toh K."/>
            <person name="Llopart A."/>
            <person name="Long M."/>
            <person name="Low L."/>
            <person name="Lozovsky E."/>
            <person name="Lu J."/>
            <person name="Luo M."/>
            <person name="Machado C.A."/>
            <person name="Makalowski W."/>
            <person name="Marzo M."/>
            <person name="Matsuda M."/>
            <person name="Matzkin L."/>
            <person name="McAllister B."/>
            <person name="McBride C.S."/>
            <person name="McKernan B."/>
            <person name="McKernan K."/>
            <person name="Mendez-Lago M."/>
            <person name="Minx P."/>
            <person name="Mollenhauer M.U."/>
            <person name="Montooth K."/>
            <person name="Mount S.M."/>
            <person name="Mu X."/>
            <person name="Myers E."/>
            <person name="Negre B."/>
            <person name="Newfeld S."/>
            <person name="Nielsen R."/>
            <person name="Noor M.A."/>
            <person name="O'Grady P."/>
            <person name="Pachter L."/>
            <person name="Papaceit M."/>
            <person name="Parisi M.J."/>
            <person name="Parisi M."/>
            <person name="Parts L."/>
            <person name="Pedersen J.S."/>
            <person name="Pesole G."/>
            <person name="Phillippy A.M."/>
            <person name="Ponting C.P."/>
            <person name="Pop M."/>
            <person name="Porcelli D."/>
            <person name="Powell J.R."/>
            <person name="Prohaska S."/>
            <person name="Pruitt K."/>
            <person name="Puig M."/>
            <person name="Quesneville H."/>
            <person name="Ram K.R."/>
            <person name="Rand D."/>
            <person name="Rasmussen M.D."/>
            <person name="Reed L.K."/>
            <person name="Reenan R."/>
            <person name="Reily A."/>
            <person name="Remington K.A."/>
            <person name="Rieger T.T."/>
            <person name="Ritchie M.G."/>
            <person name="Robin C."/>
            <person name="Rogers Y.H."/>
            <person name="Rohde C."/>
            <person name="Rozas J."/>
            <person name="Rubenfield M.J."/>
            <person name="Ruiz A."/>
            <person name="Russo S."/>
            <person name="Salzberg S.L."/>
            <person name="Sanchez-Gracia A."/>
            <person name="Saranga D.J."/>
            <person name="Sato H."/>
            <person name="Schaeffer S.W."/>
            <person name="Schatz M.C."/>
            <person name="Schlenke T."/>
            <person name="Schwartz R."/>
            <person name="Segarra C."/>
            <person name="Singh R.S."/>
            <person name="Sirot L."/>
            <person name="Sirota M."/>
            <person name="Sisneros N.B."/>
            <person name="Smith C.D."/>
            <person name="Smith T.F."/>
            <person name="Spieth J."/>
            <person name="Stage D.E."/>
            <person name="Stark A."/>
            <person name="Stephan W."/>
            <person name="Strausberg R.L."/>
            <person name="Strempel S."/>
            <person name="Sturgill D."/>
            <person name="Sutton G."/>
            <person name="Sutton G.G."/>
            <person name="Tao W."/>
            <person name="Teichmann S."/>
            <person name="Tobari Y.N."/>
            <person name="Tomimura Y."/>
            <person name="Tsolas J.M."/>
            <person name="Valente V.L."/>
            <person name="Venter E."/>
            <person name="Venter J.C."/>
            <person name="Vicario S."/>
            <person name="Vieira F.G."/>
            <person name="Vilella A.J."/>
            <person name="Villasante A."/>
            <person name="Walenz B."/>
            <person name="Wang J."/>
            <person name="Wasserman M."/>
            <person name="Watts T."/>
            <person name="Wilson D."/>
            <person name="Wilson R.K."/>
            <person name="Wing R.A."/>
            <person name="Wolfner M.F."/>
            <person name="Wong A."/>
            <person name="Wong G.K."/>
            <person name="Wu C.I."/>
            <person name="Wu G."/>
            <person name="Yamamoto D."/>
            <person name="Yang H.P."/>
            <person name="Yang S.P."/>
            <person name="Yorke J.A."/>
            <person name="Yoshida K."/>
            <person name="Zdobnov E."/>
            <person name="Zhang P."/>
            <person name="Zhang Y."/>
            <person name="Zimin A.V."/>
            <person name="Baldwin J."/>
            <person name="Abdouelleil A."/>
            <person name="Abdulkadir J."/>
            <person name="Abebe A."/>
            <person name="Abera B."/>
            <person name="Abreu J."/>
            <person name="Acer S.C."/>
            <person name="Aftuck L."/>
            <person name="Alexander A."/>
            <person name="An P."/>
            <person name="Anderson E."/>
            <person name="Anderson S."/>
            <person name="Arachi H."/>
            <person name="Azer M."/>
            <person name="Bachantsang P."/>
            <person name="Barry A."/>
            <person name="Bayul T."/>
            <person name="Berlin A."/>
            <person name="Bessette D."/>
            <person name="Bloom T."/>
            <person name="Blye J."/>
            <person name="Boguslavskiy L."/>
            <person name="Bonnet C."/>
            <person name="Boukhgalter B."/>
            <person name="Bourzgui I."/>
            <person name="Brown A."/>
            <person name="Cahill P."/>
            <person name="Channer S."/>
            <person name="Cheshatsang Y."/>
            <person name="Chuda L."/>
            <person name="Citroen M."/>
            <person name="Collymore A."/>
            <person name="Cooke P."/>
            <person name="Costello M."/>
            <person name="D'Aco K."/>
            <person name="Daza R."/>
            <person name="De Haan G."/>
            <person name="DeGray S."/>
            <person name="DeMaso C."/>
            <person name="Dhargay N."/>
            <person name="Dooley K."/>
            <person name="Dooley E."/>
            <person name="Doricent M."/>
            <person name="Dorje P."/>
            <person name="Dorjee K."/>
            <person name="Dupes A."/>
            <person name="Elong R."/>
            <person name="Falk J."/>
            <person name="Farina A."/>
            <person name="Faro S."/>
            <person name="Ferguson D."/>
            <person name="Fisher S."/>
            <person name="Foley C.D."/>
            <person name="Franke A."/>
            <person name="Friedrich D."/>
            <person name="Gadbois L."/>
            <person name="Gearin G."/>
            <person name="Gearin C.R."/>
            <person name="Giannoukos G."/>
            <person name="Goode T."/>
            <person name="Graham J."/>
            <person name="Grandbois E."/>
            <person name="Grewal S."/>
            <person name="Gyaltsen K."/>
            <person name="Hafez N."/>
            <person name="Hagos B."/>
            <person name="Hall J."/>
            <person name="Henson C."/>
            <person name="Hollinger A."/>
            <person name="Honan T."/>
            <person name="Huard M.D."/>
            <person name="Hughes L."/>
            <person name="Hurhula B."/>
            <person name="Husby M.E."/>
            <person name="Kamat A."/>
            <person name="Kanga B."/>
            <person name="Kashin S."/>
            <person name="Khazanovich D."/>
            <person name="Kisner P."/>
            <person name="Lance K."/>
            <person name="Lara M."/>
            <person name="Lee W."/>
            <person name="Lennon N."/>
            <person name="Letendre F."/>
            <person name="LeVine R."/>
            <person name="Lipovsky A."/>
            <person name="Liu X."/>
            <person name="Liu J."/>
            <person name="Liu S."/>
            <person name="Lokyitsang T."/>
            <person name="Lokyitsang Y."/>
            <person name="Lubonja R."/>
            <person name="Lui A."/>
            <person name="MacDonald P."/>
            <person name="Magnisalis V."/>
            <person name="Maru K."/>
            <person name="Matthews C."/>
            <person name="McCusker W."/>
            <person name="McDonough S."/>
            <person name="Mehta T."/>
            <person name="Meldrim J."/>
            <person name="Meneus L."/>
            <person name="Mihai O."/>
            <person name="Mihalev A."/>
            <person name="Mihova T."/>
            <person name="Mittelman R."/>
            <person name="Mlenga V."/>
            <person name="Montmayeur A."/>
            <person name="Mulrain L."/>
            <person name="Navidi A."/>
            <person name="Naylor J."/>
            <person name="Negash T."/>
            <person name="Nguyen T."/>
            <person name="Nguyen N."/>
            <person name="Nicol R."/>
            <person name="Norbu C."/>
            <person name="Norbu N."/>
            <person name="Novod N."/>
            <person name="O'Neill B."/>
            <person name="Osman S."/>
            <person name="Markiewicz E."/>
            <person name="Oyono O.L."/>
            <person name="Patti C."/>
            <person name="Phunkhang P."/>
            <person name="Pierre F."/>
            <person name="Priest M."/>
            <person name="Raghuraman S."/>
            <person name="Rege F."/>
            <person name="Reyes R."/>
            <person name="Rise C."/>
            <person name="Rogov P."/>
            <person name="Ross K."/>
            <person name="Ryan E."/>
            <person name="Settipalli S."/>
            <person name="Shea T."/>
            <person name="Sherpa N."/>
            <person name="Shi L."/>
            <person name="Shih D."/>
            <person name="Sparrow T."/>
            <person name="Spaulding J."/>
            <person name="Stalker J."/>
            <person name="Stange-Thomann N."/>
            <person name="Stavropoulos S."/>
            <person name="Stone C."/>
            <person name="Strader C."/>
            <person name="Tesfaye S."/>
            <person name="Thomson T."/>
            <person name="Thoulutsang Y."/>
            <person name="Thoulutsang D."/>
            <person name="Topham K."/>
            <person name="Topping I."/>
            <person name="Tsamla T."/>
            <person name="Vassiliev H."/>
            <person name="Vo A."/>
            <person name="Wangchuk T."/>
            <person name="Wangdi T."/>
            <person name="Weiand M."/>
            <person name="Wilkinson J."/>
            <person name="Wilson A."/>
            <person name="Yadav S."/>
            <person name="Young G."/>
            <person name="Yu Q."/>
            <person name="Zembek L."/>
            <person name="Zhong D."/>
            <person name="Zimmer A."/>
            <person name="Zwirko Z."/>
            <person name="Jaffe D.B."/>
            <person name="Alvarez P."/>
            <person name="Brockman W."/>
            <person name="Butler J."/>
            <person name="Chin C."/>
            <person name="Gnerre S."/>
            <person name="Grabherr M."/>
            <person name="Kleber M."/>
            <person name="Mauceli E."/>
            <person name="MacCallum I."/>
        </authorList>
    </citation>
    <scope>NUCLEOTIDE SEQUENCE [LARGE SCALE GENOMIC DNA]</scope>
    <source>
        <strain evidence="5">Tucson 14030-0811.24</strain>
    </source>
</reference>
<dbReference type="Pfam" id="PF22936">
    <property type="entry name" value="Pol_BBD"/>
    <property type="match status" value="1"/>
</dbReference>
<gene>
    <name evidence="4" type="primary">Dwil\GK27129</name>
    <name evidence="4" type="ORF">Dwil_GK27129</name>
</gene>